<reference evidence="4 5" key="1">
    <citation type="submission" date="2016-10" db="EMBL/GenBank/DDBJ databases">
        <title>Comparative genomics of Bacillus thuringiensis reveals a path to pathogens against multiple invertebrate hosts.</title>
        <authorList>
            <person name="Zheng J."/>
            <person name="Gao Q."/>
            <person name="Liu H."/>
            <person name="Peng D."/>
            <person name="Ruan L."/>
            <person name="Sun M."/>
        </authorList>
    </citation>
    <scope>NUCLEOTIDE SEQUENCE [LARGE SCALE GENOMIC DNA]</scope>
    <source>
        <strain evidence="4">BGSC 4BW1</strain>
    </source>
</reference>
<evidence type="ECO:0000256" key="1">
    <source>
        <dbReference type="ARBA" id="ARBA00022603"/>
    </source>
</evidence>
<evidence type="ECO:0000313" key="5">
    <source>
        <dbReference type="Proteomes" id="UP000195120"/>
    </source>
</evidence>
<evidence type="ECO:0000256" key="3">
    <source>
        <dbReference type="ARBA" id="ARBA00022691"/>
    </source>
</evidence>
<dbReference type="GO" id="GO:0032259">
    <property type="term" value="P:methylation"/>
    <property type="evidence" value="ECO:0007669"/>
    <property type="project" value="UniProtKB-KW"/>
</dbReference>
<name>A0A9X6LRE3_BACTU</name>
<evidence type="ECO:0000256" key="2">
    <source>
        <dbReference type="ARBA" id="ARBA00022679"/>
    </source>
</evidence>
<dbReference type="InterPro" id="IPR029063">
    <property type="entry name" value="SAM-dependent_MTases_sf"/>
</dbReference>
<dbReference type="EMBL" id="MOOP01000029">
    <property type="protein sequence ID" value="OUB52834.1"/>
    <property type="molecule type" value="Genomic_DNA"/>
</dbReference>
<evidence type="ECO:0000313" key="4">
    <source>
        <dbReference type="EMBL" id="OUB52834.1"/>
    </source>
</evidence>
<proteinExistence type="predicted"/>
<protein>
    <submittedName>
        <fullName evidence="4">Methyltransferase</fullName>
    </submittedName>
</protein>
<keyword evidence="1 4" id="KW-0489">Methyltransferase</keyword>
<dbReference type="Gene3D" id="3.40.50.150">
    <property type="entry name" value="Vaccinia Virus protein VP39"/>
    <property type="match status" value="1"/>
</dbReference>
<organism evidence="4 5">
    <name type="scientific">Bacillus thuringiensis serovar iberica</name>
    <dbReference type="NCBI Taxonomy" id="180866"/>
    <lineage>
        <taxon>Bacteria</taxon>
        <taxon>Bacillati</taxon>
        <taxon>Bacillota</taxon>
        <taxon>Bacilli</taxon>
        <taxon>Bacillales</taxon>
        <taxon>Bacillaceae</taxon>
        <taxon>Bacillus</taxon>
        <taxon>Bacillus cereus group</taxon>
    </lineage>
</organism>
<dbReference type="InterPro" id="IPR002935">
    <property type="entry name" value="SAM_O-MeTrfase"/>
</dbReference>
<gene>
    <name evidence="4" type="ORF">BK741_04630</name>
</gene>
<dbReference type="Proteomes" id="UP000195120">
    <property type="component" value="Unassembled WGS sequence"/>
</dbReference>
<sequence>MRNKNVIQKFNEMIEIDPHLESVLVPIGDGMTISKVKK</sequence>
<dbReference type="Pfam" id="PF01596">
    <property type="entry name" value="Methyltransf_3"/>
    <property type="match status" value="1"/>
</dbReference>
<accession>A0A9X6LRE3</accession>
<keyword evidence="2" id="KW-0808">Transferase</keyword>
<dbReference type="AlphaFoldDB" id="A0A9X6LRE3"/>
<comment type="caution">
    <text evidence="4">The sequence shown here is derived from an EMBL/GenBank/DDBJ whole genome shotgun (WGS) entry which is preliminary data.</text>
</comment>
<dbReference type="GO" id="GO:0008171">
    <property type="term" value="F:O-methyltransferase activity"/>
    <property type="evidence" value="ECO:0007669"/>
    <property type="project" value="InterPro"/>
</dbReference>
<keyword evidence="3" id="KW-0949">S-adenosyl-L-methionine</keyword>